<dbReference type="GO" id="GO:0000976">
    <property type="term" value="F:transcription cis-regulatory region binding"/>
    <property type="evidence" value="ECO:0007669"/>
    <property type="project" value="TreeGrafter"/>
</dbReference>
<evidence type="ECO:0000256" key="1">
    <source>
        <dbReference type="ARBA" id="ARBA00023015"/>
    </source>
</evidence>
<evidence type="ECO:0000256" key="3">
    <source>
        <dbReference type="ARBA" id="ARBA00023163"/>
    </source>
</evidence>
<dbReference type="InterPro" id="IPR001647">
    <property type="entry name" value="HTH_TetR"/>
</dbReference>
<accession>A0A9W6H4Y9</accession>
<keyword evidence="2 4" id="KW-0238">DNA-binding</keyword>
<evidence type="ECO:0000259" key="5">
    <source>
        <dbReference type="PROSITE" id="PS50977"/>
    </source>
</evidence>
<evidence type="ECO:0000313" key="7">
    <source>
        <dbReference type="Proteomes" id="UP001142462"/>
    </source>
</evidence>
<dbReference type="GO" id="GO:0003700">
    <property type="term" value="F:DNA-binding transcription factor activity"/>
    <property type="evidence" value="ECO:0007669"/>
    <property type="project" value="TreeGrafter"/>
</dbReference>
<dbReference type="PANTHER" id="PTHR30055">
    <property type="entry name" value="HTH-TYPE TRANSCRIPTIONAL REGULATOR RUTR"/>
    <property type="match status" value="1"/>
</dbReference>
<evidence type="ECO:0000256" key="2">
    <source>
        <dbReference type="ARBA" id="ARBA00023125"/>
    </source>
</evidence>
<name>A0A9W6H4Y9_9MICO</name>
<dbReference type="InterPro" id="IPR009057">
    <property type="entry name" value="Homeodomain-like_sf"/>
</dbReference>
<dbReference type="SUPFAM" id="SSF48498">
    <property type="entry name" value="Tetracyclin repressor-like, C-terminal domain"/>
    <property type="match status" value="1"/>
</dbReference>
<organism evidence="6 7">
    <name type="scientific">Microbacterium barkeri</name>
    <dbReference type="NCBI Taxonomy" id="33917"/>
    <lineage>
        <taxon>Bacteria</taxon>
        <taxon>Bacillati</taxon>
        <taxon>Actinomycetota</taxon>
        <taxon>Actinomycetes</taxon>
        <taxon>Micrococcales</taxon>
        <taxon>Microbacteriaceae</taxon>
        <taxon>Microbacterium</taxon>
    </lineage>
</organism>
<dbReference type="EMBL" id="BSEJ01000013">
    <property type="protein sequence ID" value="GLJ62436.1"/>
    <property type="molecule type" value="Genomic_DNA"/>
</dbReference>
<evidence type="ECO:0000313" key="6">
    <source>
        <dbReference type="EMBL" id="GLJ62436.1"/>
    </source>
</evidence>
<protein>
    <submittedName>
        <fullName evidence="6">TetR family transcriptional regulator</fullName>
    </submittedName>
</protein>
<comment type="caution">
    <text evidence="6">The sequence shown here is derived from an EMBL/GenBank/DDBJ whole genome shotgun (WGS) entry which is preliminary data.</text>
</comment>
<dbReference type="PROSITE" id="PS50977">
    <property type="entry name" value="HTH_TETR_2"/>
    <property type="match status" value="1"/>
</dbReference>
<reference evidence="6" key="1">
    <citation type="journal article" date="2014" name="Int. J. Syst. Evol. Microbiol.">
        <title>Complete genome sequence of Corynebacterium casei LMG S-19264T (=DSM 44701T), isolated from a smear-ripened cheese.</title>
        <authorList>
            <consortium name="US DOE Joint Genome Institute (JGI-PGF)"/>
            <person name="Walter F."/>
            <person name="Albersmeier A."/>
            <person name="Kalinowski J."/>
            <person name="Ruckert C."/>
        </authorList>
    </citation>
    <scope>NUCLEOTIDE SEQUENCE</scope>
    <source>
        <strain evidence="6">VKM Ac-1020</strain>
    </source>
</reference>
<dbReference type="Gene3D" id="1.10.357.10">
    <property type="entry name" value="Tetracycline Repressor, domain 2"/>
    <property type="match status" value="1"/>
</dbReference>
<dbReference type="SUPFAM" id="SSF46689">
    <property type="entry name" value="Homeodomain-like"/>
    <property type="match status" value="1"/>
</dbReference>
<dbReference type="RefSeq" id="WP_271174130.1">
    <property type="nucleotide sequence ID" value="NZ_BSEJ01000013.1"/>
</dbReference>
<feature type="domain" description="HTH tetR-type" evidence="5">
    <location>
        <begin position="13"/>
        <end position="71"/>
    </location>
</feature>
<dbReference type="PANTHER" id="PTHR30055:SF234">
    <property type="entry name" value="HTH-TYPE TRANSCRIPTIONAL REGULATOR BETI"/>
    <property type="match status" value="1"/>
</dbReference>
<evidence type="ECO:0000256" key="4">
    <source>
        <dbReference type="PROSITE-ProRule" id="PRU00335"/>
    </source>
</evidence>
<dbReference type="Proteomes" id="UP001142462">
    <property type="component" value="Unassembled WGS sequence"/>
</dbReference>
<dbReference type="AlphaFoldDB" id="A0A9W6H4Y9"/>
<dbReference type="InterPro" id="IPR036271">
    <property type="entry name" value="Tet_transcr_reg_TetR-rel_C_sf"/>
</dbReference>
<keyword evidence="3" id="KW-0804">Transcription</keyword>
<sequence length="202" mass="20912">MTAAPTAKRADAQRNIQAILDAAAVCLSKDAAASVAEIAQAAGVGRVTLYGHFANRAELIDAAIARAIDEGDAALAAIDLGGDPRTALVRLVRQSWSAIVQIGALMSAGAATLTPERMLELHSRPVSRVEALVRRGQEAGAFRSDLPTTWLVSTLHRIMHGAAEDIDAGRLAAAQAPSAIAATALAAFTPPGHPVPSLEEWS</sequence>
<proteinExistence type="predicted"/>
<feature type="DNA-binding region" description="H-T-H motif" evidence="4">
    <location>
        <begin position="34"/>
        <end position="53"/>
    </location>
</feature>
<keyword evidence="7" id="KW-1185">Reference proteome</keyword>
<keyword evidence="1" id="KW-0805">Transcription regulation</keyword>
<reference evidence="6" key="2">
    <citation type="submission" date="2023-01" db="EMBL/GenBank/DDBJ databases">
        <authorList>
            <person name="Sun Q."/>
            <person name="Evtushenko L."/>
        </authorList>
    </citation>
    <scope>NUCLEOTIDE SEQUENCE</scope>
    <source>
        <strain evidence="6">VKM Ac-1020</strain>
    </source>
</reference>
<dbReference type="Pfam" id="PF00440">
    <property type="entry name" value="TetR_N"/>
    <property type="match status" value="1"/>
</dbReference>
<dbReference type="InterPro" id="IPR050109">
    <property type="entry name" value="HTH-type_TetR-like_transc_reg"/>
</dbReference>
<gene>
    <name evidence="6" type="ORF">GCM10017576_25660</name>
</gene>